<evidence type="ECO:0000256" key="1">
    <source>
        <dbReference type="SAM" id="MobiDB-lite"/>
    </source>
</evidence>
<accession>A0ABQ4XMR1</accession>
<evidence type="ECO:0000313" key="2">
    <source>
        <dbReference type="EMBL" id="GJS66654.1"/>
    </source>
</evidence>
<sequence>MDNPRTNFPFMFDIGNRTFEFGREDFCLNAGFRFGNVSLNPLEEDKSSFRLHVFPDISNIKGGLLFDLVKNDRQFNELEDEDVVRVCLFLALDYVFMVQELKHVLSNSIVNLVDDFYAWTAFPWGEHMWLEFHKRVYNVVARHMKTHLKELAKNPKHLATYALYGFVFPFKCLSLEIGHRRRLRPPPSSRRTPQPPPSPSHHNTTPTIDPLNIITPLPRHHRSLHHHYRNHHNHHLHDMPPSPSSSHRAPP</sequence>
<protein>
    <submittedName>
        <fullName evidence="2">Phospholipase-like protein</fullName>
    </submittedName>
</protein>
<proteinExistence type="predicted"/>
<feature type="region of interest" description="Disordered" evidence="1">
    <location>
        <begin position="231"/>
        <end position="251"/>
    </location>
</feature>
<feature type="compositionally biased region" description="Pro residues" evidence="1">
    <location>
        <begin position="185"/>
        <end position="199"/>
    </location>
</feature>
<reference evidence="2" key="2">
    <citation type="submission" date="2022-01" db="EMBL/GenBank/DDBJ databases">
        <authorList>
            <person name="Yamashiro T."/>
            <person name="Shiraishi A."/>
            <person name="Satake H."/>
            <person name="Nakayama K."/>
        </authorList>
    </citation>
    <scope>NUCLEOTIDE SEQUENCE</scope>
</reference>
<dbReference type="PANTHER" id="PTHR48449:SF1">
    <property type="entry name" value="DUF1985 DOMAIN-CONTAINING PROTEIN"/>
    <property type="match status" value="1"/>
</dbReference>
<dbReference type="Proteomes" id="UP001151760">
    <property type="component" value="Unassembled WGS sequence"/>
</dbReference>
<reference evidence="2" key="1">
    <citation type="journal article" date="2022" name="Int. J. Mol. Sci.">
        <title>Draft Genome of Tanacetum Coccineum: Genomic Comparison of Closely Related Tanacetum-Family Plants.</title>
        <authorList>
            <person name="Yamashiro T."/>
            <person name="Shiraishi A."/>
            <person name="Nakayama K."/>
            <person name="Satake H."/>
        </authorList>
    </citation>
    <scope>NUCLEOTIDE SEQUENCE</scope>
</reference>
<comment type="caution">
    <text evidence="2">The sequence shown here is derived from an EMBL/GenBank/DDBJ whole genome shotgun (WGS) entry which is preliminary data.</text>
</comment>
<organism evidence="2 3">
    <name type="scientific">Tanacetum coccineum</name>
    <dbReference type="NCBI Taxonomy" id="301880"/>
    <lineage>
        <taxon>Eukaryota</taxon>
        <taxon>Viridiplantae</taxon>
        <taxon>Streptophyta</taxon>
        <taxon>Embryophyta</taxon>
        <taxon>Tracheophyta</taxon>
        <taxon>Spermatophyta</taxon>
        <taxon>Magnoliopsida</taxon>
        <taxon>eudicotyledons</taxon>
        <taxon>Gunneridae</taxon>
        <taxon>Pentapetalae</taxon>
        <taxon>asterids</taxon>
        <taxon>campanulids</taxon>
        <taxon>Asterales</taxon>
        <taxon>Asteraceae</taxon>
        <taxon>Asteroideae</taxon>
        <taxon>Anthemideae</taxon>
        <taxon>Anthemidinae</taxon>
        <taxon>Tanacetum</taxon>
    </lineage>
</organism>
<feature type="region of interest" description="Disordered" evidence="1">
    <location>
        <begin position="181"/>
        <end position="214"/>
    </location>
</feature>
<gene>
    <name evidence="2" type="ORF">Tco_0681218</name>
</gene>
<name>A0ABQ4XMR1_9ASTR</name>
<dbReference type="EMBL" id="BQNB010009665">
    <property type="protein sequence ID" value="GJS66654.1"/>
    <property type="molecule type" value="Genomic_DNA"/>
</dbReference>
<dbReference type="PANTHER" id="PTHR48449">
    <property type="entry name" value="DUF1985 DOMAIN-CONTAINING PROTEIN"/>
    <property type="match status" value="1"/>
</dbReference>
<keyword evidence="3" id="KW-1185">Reference proteome</keyword>
<evidence type="ECO:0000313" key="3">
    <source>
        <dbReference type="Proteomes" id="UP001151760"/>
    </source>
</evidence>